<comment type="similarity">
    <text evidence="7">Belongs to the binding-protein-dependent transport system permease family.</text>
</comment>
<evidence type="ECO:0000259" key="8">
    <source>
        <dbReference type="PROSITE" id="PS50928"/>
    </source>
</evidence>
<feature type="transmembrane region" description="Helical" evidence="7">
    <location>
        <begin position="210"/>
        <end position="235"/>
    </location>
</feature>
<dbReference type="PANTHER" id="PTHR30193">
    <property type="entry name" value="ABC TRANSPORTER PERMEASE PROTEIN"/>
    <property type="match status" value="1"/>
</dbReference>
<feature type="transmembrane region" description="Helical" evidence="7">
    <location>
        <begin position="12"/>
        <end position="37"/>
    </location>
</feature>
<feature type="transmembrane region" description="Helical" evidence="7">
    <location>
        <begin position="261"/>
        <end position="282"/>
    </location>
</feature>
<organism evidence="9">
    <name type="scientific">uncultured Frankineae bacterium</name>
    <dbReference type="NCBI Taxonomy" id="437475"/>
    <lineage>
        <taxon>Bacteria</taxon>
        <taxon>Bacillati</taxon>
        <taxon>Actinomycetota</taxon>
        <taxon>Actinomycetes</taxon>
        <taxon>Frankiales</taxon>
        <taxon>environmental samples</taxon>
    </lineage>
</organism>
<evidence type="ECO:0000256" key="5">
    <source>
        <dbReference type="ARBA" id="ARBA00022989"/>
    </source>
</evidence>
<dbReference type="Gene3D" id="1.10.3720.10">
    <property type="entry name" value="MetI-like"/>
    <property type="match status" value="1"/>
</dbReference>
<comment type="subcellular location">
    <subcellularLocation>
        <location evidence="1 7">Cell membrane</location>
        <topology evidence="1 7">Multi-pass membrane protein</topology>
    </subcellularLocation>
</comment>
<feature type="domain" description="ABC transmembrane type-1" evidence="8">
    <location>
        <begin position="68"/>
        <end position="282"/>
    </location>
</feature>
<proteinExistence type="inferred from homology"/>
<dbReference type="PROSITE" id="PS50928">
    <property type="entry name" value="ABC_TM1"/>
    <property type="match status" value="1"/>
</dbReference>
<sequence>MTRKAQARLGVLLVVPLLLLVGIFLVFPMINAVYYVFVDFNGINPAPPWVGLANFTELAQDPDVWAAFSNNIIWIVLGTVGPIVLGLALALLLWHVERGSVFYRVAFFLPYILPQVAVGVVWGWIYEPSRGWLNKVLETVGLGGLTTGWLGNPDTALYAVLATAVWVTLGFVFVILLSALKGVDMDIVDAARLDGANGWQRLVHIVLPQIMPVFLMVTTITLLGGFSVFDIIFVMTGGGPAGASEVLGTLAYSSAFQLNRISYGTALALVITLLAIPFAVWLNRLQRRVSLEGTS</sequence>
<reference evidence="9" key="1">
    <citation type="submission" date="2020-02" db="EMBL/GenBank/DDBJ databases">
        <authorList>
            <person name="Meier V. D."/>
        </authorList>
    </citation>
    <scope>NUCLEOTIDE SEQUENCE</scope>
    <source>
        <strain evidence="9">AVDCRST_MAG07</strain>
    </source>
</reference>
<keyword evidence="3" id="KW-1003">Cell membrane</keyword>
<keyword evidence="4 7" id="KW-0812">Transmembrane</keyword>
<dbReference type="GO" id="GO:0005886">
    <property type="term" value="C:plasma membrane"/>
    <property type="evidence" value="ECO:0007669"/>
    <property type="project" value="UniProtKB-SubCell"/>
</dbReference>
<dbReference type="CDD" id="cd06261">
    <property type="entry name" value="TM_PBP2"/>
    <property type="match status" value="1"/>
</dbReference>
<name>A0A6J4L0U0_9ACTN</name>
<dbReference type="PANTHER" id="PTHR30193:SF37">
    <property type="entry name" value="INNER MEMBRANE ABC TRANSPORTER PERMEASE PROTEIN YCJO"/>
    <property type="match status" value="1"/>
</dbReference>
<dbReference type="SUPFAM" id="SSF161098">
    <property type="entry name" value="MetI-like"/>
    <property type="match status" value="1"/>
</dbReference>
<accession>A0A6J4L0U0</accession>
<evidence type="ECO:0000256" key="3">
    <source>
        <dbReference type="ARBA" id="ARBA00022475"/>
    </source>
</evidence>
<dbReference type="InterPro" id="IPR035906">
    <property type="entry name" value="MetI-like_sf"/>
</dbReference>
<keyword evidence="5 7" id="KW-1133">Transmembrane helix</keyword>
<dbReference type="AlphaFoldDB" id="A0A6J4L0U0"/>
<evidence type="ECO:0000256" key="4">
    <source>
        <dbReference type="ARBA" id="ARBA00022692"/>
    </source>
</evidence>
<dbReference type="InterPro" id="IPR051393">
    <property type="entry name" value="ABC_transporter_permease"/>
</dbReference>
<keyword evidence="2 7" id="KW-0813">Transport</keyword>
<evidence type="ECO:0000256" key="2">
    <source>
        <dbReference type="ARBA" id="ARBA00022448"/>
    </source>
</evidence>
<keyword evidence="6 7" id="KW-0472">Membrane</keyword>
<dbReference type="EMBL" id="CADCUB010000053">
    <property type="protein sequence ID" value="CAA9319200.1"/>
    <property type="molecule type" value="Genomic_DNA"/>
</dbReference>
<evidence type="ECO:0000256" key="1">
    <source>
        <dbReference type="ARBA" id="ARBA00004651"/>
    </source>
</evidence>
<dbReference type="Pfam" id="PF00528">
    <property type="entry name" value="BPD_transp_1"/>
    <property type="match status" value="1"/>
</dbReference>
<gene>
    <name evidence="9" type="ORF">AVDCRST_MAG07-1120</name>
</gene>
<feature type="transmembrane region" description="Helical" evidence="7">
    <location>
        <begin position="156"/>
        <end position="177"/>
    </location>
</feature>
<evidence type="ECO:0000256" key="7">
    <source>
        <dbReference type="RuleBase" id="RU363032"/>
    </source>
</evidence>
<dbReference type="GO" id="GO:0055085">
    <property type="term" value="P:transmembrane transport"/>
    <property type="evidence" value="ECO:0007669"/>
    <property type="project" value="InterPro"/>
</dbReference>
<dbReference type="InterPro" id="IPR000515">
    <property type="entry name" value="MetI-like"/>
</dbReference>
<protein>
    <submittedName>
        <fullName evidence="9">ABC transporter, permease protein 1 (Cluster 1, maltose/g3p/polyamine/iron)</fullName>
    </submittedName>
</protein>
<evidence type="ECO:0000256" key="6">
    <source>
        <dbReference type="ARBA" id="ARBA00023136"/>
    </source>
</evidence>
<feature type="transmembrane region" description="Helical" evidence="7">
    <location>
        <begin position="72"/>
        <end position="94"/>
    </location>
</feature>
<evidence type="ECO:0000313" key="9">
    <source>
        <dbReference type="EMBL" id="CAA9319200.1"/>
    </source>
</evidence>
<feature type="transmembrane region" description="Helical" evidence="7">
    <location>
        <begin position="101"/>
        <end position="125"/>
    </location>
</feature>